<evidence type="ECO:0000313" key="1">
    <source>
        <dbReference type="EMBL" id="PCK24337.1"/>
    </source>
</evidence>
<name>A0A069J924_RHOSG</name>
<dbReference type="EMBL" id="NOVD01000032">
    <property type="protein sequence ID" value="PCK24337.1"/>
    <property type="molecule type" value="Genomic_DNA"/>
</dbReference>
<accession>A0A2A5J527</accession>
<evidence type="ECO:0000313" key="2">
    <source>
        <dbReference type="Proteomes" id="UP000230886"/>
    </source>
</evidence>
<dbReference type="AlphaFoldDB" id="A0A069J924"/>
<gene>
    <name evidence="1" type="ORF">CHR55_26495</name>
</gene>
<evidence type="ECO:0008006" key="3">
    <source>
        <dbReference type="Google" id="ProtNLM"/>
    </source>
</evidence>
<organism evidence="1 2">
    <name type="scientific">Rhodococcus qingshengii</name>
    <dbReference type="NCBI Taxonomy" id="334542"/>
    <lineage>
        <taxon>Bacteria</taxon>
        <taxon>Bacillati</taxon>
        <taxon>Actinomycetota</taxon>
        <taxon>Actinomycetes</taxon>
        <taxon>Mycobacteriales</taxon>
        <taxon>Nocardiaceae</taxon>
        <taxon>Rhodococcus</taxon>
        <taxon>Rhodococcus erythropolis group</taxon>
    </lineage>
</organism>
<accession>A0A069J924</accession>
<reference evidence="1 2" key="1">
    <citation type="submission" date="2017-07" db="EMBL/GenBank/DDBJ databases">
        <title>Draft sequence of Rhodococcus enclensis 23b-28.</title>
        <authorList>
            <person name="Besaury L."/>
            <person name="Sancelme M."/>
            <person name="Amato P."/>
            <person name="Lallement A."/>
            <person name="Delort A.-M."/>
        </authorList>
    </citation>
    <scope>NUCLEOTIDE SEQUENCE [LARGE SCALE GENOMIC DNA]</scope>
    <source>
        <strain evidence="1 2">23b-28</strain>
    </source>
</reference>
<dbReference type="Proteomes" id="UP000230886">
    <property type="component" value="Unassembled WGS sequence"/>
</dbReference>
<protein>
    <recommendedName>
        <fullName evidence="3">Plasmid mobilization relaxosome protein MobC</fullName>
    </recommendedName>
</protein>
<sequence>MSVKAKRGHRSHGVVVRSRRKEALFTPDEYALIEQASTMRGLKSGAFIAASAVETAKAMTTGSGENAPATVHELRGVAAEVRELRRLLGNVAGNLNDVARHANSTGQLGGNADAVLEFTRRTNTKIDAWLMEHLRSLR</sequence>
<proteinExistence type="predicted"/>
<comment type="caution">
    <text evidence="1">The sequence shown here is derived from an EMBL/GenBank/DDBJ whole genome shotgun (WGS) entry which is preliminary data.</text>
</comment>